<dbReference type="Proteomes" id="UP001183610">
    <property type="component" value="Unassembled WGS sequence"/>
</dbReference>
<dbReference type="EMBL" id="JAVRET010000067">
    <property type="protein sequence ID" value="MDT0412033.1"/>
    <property type="molecule type" value="Genomic_DNA"/>
</dbReference>
<organism evidence="2 3">
    <name type="scientific">Streptomyces evansiae</name>
    <dbReference type="NCBI Taxonomy" id="3075535"/>
    <lineage>
        <taxon>Bacteria</taxon>
        <taxon>Bacillati</taxon>
        <taxon>Actinomycetota</taxon>
        <taxon>Actinomycetes</taxon>
        <taxon>Kitasatosporales</taxon>
        <taxon>Streptomycetaceae</taxon>
        <taxon>Streptomyces</taxon>
    </lineage>
</organism>
<evidence type="ECO:0000313" key="2">
    <source>
        <dbReference type="EMBL" id="MDT0412033.1"/>
    </source>
</evidence>
<keyword evidence="1" id="KW-0812">Transmembrane</keyword>
<proteinExistence type="predicted"/>
<keyword evidence="1" id="KW-1133">Transmembrane helix</keyword>
<name>A0ABU2R5Q3_9ACTN</name>
<evidence type="ECO:0008006" key="4">
    <source>
        <dbReference type="Google" id="ProtNLM"/>
    </source>
</evidence>
<comment type="caution">
    <text evidence="2">The sequence shown here is derived from an EMBL/GenBank/DDBJ whole genome shotgun (WGS) entry which is preliminary data.</text>
</comment>
<feature type="transmembrane region" description="Helical" evidence="1">
    <location>
        <begin position="148"/>
        <end position="166"/>
    </location>
</feature>
<protein>
    <recommendedName>
        <fullName evidence="4">Integral membrane protein</fullName>
    </recommendedName>
</protein>
<evidence type="ECO:0000256" key="1">
    <source>
        <dbReference type="SAM" id="Phobius"/>
    </source>
</evidence>
<sequence length="251" mass="25566">MAAPHVFTRAGAGLRLLRAAVFTAVCVALSALGHSTASGAGVPLWSLGLGFLLVLLAVCPLAGRERSLPGIAALLAAGQLGLHALFGLGQQGMAMGAAPDSAAERAARLVCGAGASSLSPLEAHHILATAGLDDPAAHAHPGMGVLPSLPMLLLHLLAALVAGWLLRHGERSLFGLVRLSGQLLAGVAAGARLRALWCALALVRLRLAALALLRQPRAARGDEERLPRDGAALWHSVIRRGPPRAGLTLAA</sequence>
<feature type="transmembrane region" description="Helical" evidence="1">
    <location>
        <begin position="12"/>
        <end position="32"/>
    </location>
</feature>
<evidence type="ECO:0000313" key="3">
    <source>
        <dbReference type="Proteomes" id="UP001183610"/>
    </source>
</evidence>
<feature type="transmembrane region" description="Helical" evidence="1">
    <location>
        <begin position="70"/>
        <end position="89"/>
    </location>
</feature>
<keyword evidence="3" id="KW-1185">Reference proteome</keyword>
<reference evidence="3" key="1">
    <citation type="submission" date="2023-07" db="EMBL/GenBank/DDBJ databases">
        <title>30 novel species of actinomycetes from the DSMZ collection.</title>
        <authorList>
            <person name="Nouioui I."/>
        </authorList>
    </citation>
    <scope>NUCLEOTIDE SEQUENCE [LARGE SCALE GENOMIC DNA]</scope>
    <source>
        <strain evidence="3">DSM 41979</strain>
    </source>
</reference>
<accession>A0ABU2R5Q3</accession>
<feature type="transmembrane region" description="Helical" evidence="1">
    <location>
        <begin position="44"/>
        <end position="63"/>
    </location>
</feature>
<keyword evidence="1" id="KW-0472">Membrane</keyword>
<dbReference type="RefSeq" id="WP_010275819.1">
    <property type="nucleotide sequence ID" value="NZ_JAVRET010000067.1"/>
</dbReference>
<gene>
    <name evidence="2" type="ORF">RM698_23670</name>
</gene>